<organism evidence="1 2">
    <name type="scientific">Spiromyces aspiralis</name>
    <dbReference type="NCBI Taxonomy" id="68401"/>
    <lineage>
        <taxon>Eukaryota</taxon>
        <taxon>Fungi</taxon>
        <taxon>Fungi incertae sedis</taxon>
        <taxon>Zoopagomycota</taxon>
        <taxon>Kickxellomycotina</taxon>
        <taxon>Kickxellomycetes</taxon>
        <taxon>Kickxellales</taxon>
        <taxon>Kickxellaceae</taxon>
        <taxon>Spiromyces</taxon>
    </lineage>
</organism>
<evidence type="ECO:0000313" key="1">
    <source>
        <dbReference type="EMBL" id="KAJ1677264.1"/>
    </source>
</evidence>
<feature type="non-terminal residue" evidence="1">
    <location>
        <position position="366"/>
    </location>
</feature>
<evidence type="ECO:0000313" key="2">
    <source>
        <dbReference type="Proteomes" id="UP001145114"/>
    </source>
</evidence>
<proteinExistence type="predicted"/>
<reference evidence="1" key="1">
    <citation type="submission" date="2022-06" db="EMBL/GenBank/DDBJ databases">
        <title>Phylogenomic reconstructions and comparative analyses of Kickxellomycotina fungi.</title>
        <authorList>
            <person name="Reynolds N.K."/>
            <person name="Stajich J.E."/>
            <person name="Barry K."/>
            <person name="Grigoriev I.V."/>
            <person name="Crous P."/>
            <person name="Smith M.E."/>
        </authorList>
    </citation>
    <scope>NUCLEOTIDE SEQUENCE</scope>
    <source>
        <strain evidence="1">RSA 2271</strain>
    </source>
</reference>
<sequence>MYCLENLPFELKYKVAKCLTKINDDAETLRNLAACSGSWARVAWPFLWQEALDWHNLIVDEACPWASFDDLLQYGRKHVYEITLSHATRSLTVPLLRARLPSLRTLTYDMEDNNMGPDELNQLFEASRHSVRELIVLGIYTKLPSPYTPPAVESLAQVGFTNLRRLELGKCNIKQLSGIFRRFPQIEELRLTHLCLDNLDDLLAGDVSQGQPACRLRSFICGMLHVKNRPESSSPHVVGAEDVDGKSAEPSGAVGVARPSSPELQALLFAMLRKANICYRIGDLYEHTSMSIRLLYTLAFSGPMLDLTCLSVTDLYQGEAQLVVANVPNLTRLELSYSTSEDMKSSIQGGVRTVLANLRHLKCLVL</sequence>
<protein>
    <submittedName>
        <fullName evidence="1">Uncharacterized protein</fullName>
    </submittedName>
</protein>
<dbReference type="EMBL" id="JAMZIH010002722">
    <property type="protein sequence ID" value="KAJ1677264.1"/>
    <property type="molecule type" value="Genomic_DNA"/>
</dbReference>
<accession>A0ACC1HL97</accession>
<comment type="caution">
    <text evidence="1">The sequence shown here is derived from an EMBL/GenBank/DDBJ whole genome shotgun (WGS) entry which is preliminary data.</text>
</comment>
<gene>
    <name evidence="1" type="ORF">EV182_006528</name>
</gene>
<name>A0ACC1HL97_9FUNG</name>
<keyword evidence="2" id="KW-1185">Reference proteome</keyword>
<dbReference type="Proteomes" id="UP001145114">
    <property type="component" value="Unassembled WGS sequence"/>
</dbReference>